<protein>
    <recommendedName>
        <fullName evidence="5">dUTPase-like domain-containing protein</fullName>
    </recommendedName>
</protein>
<dbReference type="InterPro" id="IPR036157">
    <property type="entry name" value="dUTPase-like_sf"/>
</dbReference>
<feature type="compositionally biased region" description="Basic and acidic residues" evidence="4">
    <location>
        <begin position="59"/>
        <end position="70"/>
    </location>
</feature>
<feature type="compositionally biased region" description="Pro residues" evidence="4">
    <location>
        <begin position="46"/>
        <end position="58"/>
    </location>
</feature>
<reference evidence="6" key="2">
    <citation type="submission" date="2025-08" db="UniProtKB">
        <authorList>
            <consortium name="Ensembl"/>
        </authorList>
    </citation>
    <scope>IDENTIFICATION</scope>
</reference>
<feature type="domain" description="dUTPase-like" evidence="5">
    <location>
        <begin position="112"/>
        <end position="214"/>
    </location>
</feature>
<dbReference type="GO" id="GO:0004190">
    <property type="term" value="F:aspartic-type endopeptidase activity"/>
    <property type="evidence" value="ECO:0007669"/>
    <property type="project" value="UniProtKB-KW"/>
</dbReference>
<organism evidence="6 7">
    <name type="scientific">Melopsittacus undulatus</name>
    <name type="common">Budgerigar</name>
    <name type="synonym">Psittacus undulatus</name>
    <dbReference type="NCBI Taxonomy" id="13146"/>
    <lineage>
        <taxon>Eukaryota</taxon>
        <taxon>Metazoa</taxon>
        <taxon>Chordata</taxon>
        <taxon>Craniata</taxon>
        <taxon>Vertebrata</taxon>
        <taxon>Euteleostomi</taxon>
        <taxon>Archelosauria</taxon>
        <taxon>Archosauria</taxon>
        <taxon>Dinosauria</taxon>
        <taxon>Saurischia</taxon>
        <taxon>Theropoda</taxon>
        <taxon>Coelurosauria</taxon>
        <taxon>Aves</taxon>
        <taxon>Neognathae</taxon>
        <taxon>Neoaves</taxon>
        <taxon>Telluraves</taxon>
        <taxon>Australaves</taxon>
        <taxon>Psittaciformes</taxon>
        <taxon>Psittaculidae</taxon>
        <taxon>Melopsittacus</taxon>
    </lineage>
</organism>
<keyword evidence="1" id="KW-0645">Protease</keyword>
<dbReference type="AlphaFoldDB" id="A0A8C6IYH2"/>
<keyword evidence="2" id="KW-0064">Aspartyl protease</keyword>
<accession>A0A8V5FQJ4</accession>
<feature type="compositionally biased region" description="Pro residues" evidence="4">
    <location>
        <begin position="1"/>
        <end position="10"/>
    </location>
</feature>
<feature type="region of interest" description="Disordered" evidence="4">
    <location>
        <begin position="1"/>
        <end position="77"/>
    </location>
</feature>
<dbReference type="PANTHER" id="PTHR19422">
    <property type="entry name" value="GAG RETROVIRAL POLYPROTEIN"/>
    <property type="match status" value="1"/>
</dbReference>
<accession>A0A8C6IYH2</accession>
<dbReference type="InterPro" id="IPR033704">
    <property type="entry name" value="dUTPase_trimeric"/>
</dbReference>
<dbReference type="Pfam" id="PF00692">
    <property type="entry name" value="dUTPase"/>
    <property type="match status" value="1"/>
</dbReference>
<sequence length="238" mass="25661">MFEDPVPPSYPAICDEGAWEREGARPRPPMVNPFRDATASEADNISPPPPHPQPPPPMDGEREPFEEDNKTPTLKHPPLLLTPALASLPSEPQNSQEWHRLRKMEPWCLECVPSATAGSAGVYVATAIDFTITDTSVHCIPSTLSGPLGHGLCALLLGRSSTSRTGVFVLPGVVDADYTGNIGIMVQTHAPPVHIPKDSKIAQLVPFEAKVPQMGQKIRGNQAWGSTGIPHILTNKKI</sequence>
<proteinExistence type="predicted"/>
<evidence type="ECO:0000313" key="6">
    <source>
        <dbReference type="Ensembl" id="ENSMUNP00000005149.2"/>
    </source>
</evidence>
<reference evidence="6" key="3">
    <citation type="submission" date="2025-09" db="UniProtKB">
        <authorList>
            <consortium name="Ensembl"/>
        </authorList>
    </citation>
    <scope>IDENTIFICATION</scope>
</reference>
<dbReference type="SUPFAM" id="SSF51283">
    <property type="entry name" value="dUTPase-like"/>
    <property type="match status" value="1"/>
</dbReference>
<evidence type="ECO:0000256" key="4">
    <source>
        <dbReference type="SAM" id="MobiDB-lite"/>
    </source>
</evidence>
<dbReference type="Proteomes" id="UP000694405">
    <property type="component" value="Chromosome 5"/>
</dbReference>
<evidence type="ECO:0000256" key="2">
    <source>
        <dbReference type="ARBA" id="ARBA00022750"/>
    </source>
</evidence>
<dbReference type="GO" id="GO:0006508">
    <property type="term" value="P:proteolysis"/>
    <property type="evidence" value="ECO:0007669"/>
    <property type="project" value="UniProtKB-KW"/>
</dbReference>
<evidence type="ECO:0000259" key="5">
    <source>
        <dbReference type="Pfam" id="PF00692"/>
    </source>
</evidence>
<dbReference type="PANTHER" id="PTHR19422:SF123">
    <property type="entry name" value="RT1 CLASS I, LOCUS CE15"/>
    <property type="match status" value="1"/>
</dbReference>
<keyword evidence="3" id="KW-0378">Hydrolase</keyword>
<dbReference type="InterPro" id="IPR029054">
    <property type="entry name" value="dUTPase-like"/>
</dbReference>
<evidence type="ECO:0000313" key="7">
    <source>
        <dbReference type="Proteomes" id="UP000694405"/>
    </source>
</evidence>
<name>A0A8C6IYH2_MELUD</name>
<dbReference type="UniPathway" id="UPA00610">
    <property type="reaction ID" value="UER00666"/>
</dbReference>
<evidence type="ECO:0000256" key="1">
    <source>
        <dbReference type="ARBA" id="ARBA00022670"/>
    </source>
</evidence>
<reference evidence="6" key="1">
    <citation type="submission" date="2020-03" db="EMBL/GenBank/DDBJ databases">
        <title>Melopsittacus undulatus (budgerigar) genome, bMelUnd1, maternal haplotype with Z.</title>
        <authorList>
            <person name="Gedman G."/>
            <person name="Mountcastle J."/>
            <person name="Haase B."/>
            <person name="Formenti G."/>
            <person name="Wright T."/>
            <person name="Apodaca J."/>
            <person name="Pelan S."/>
            <person name="Chow W."/>
            <person name="Rhie A."/>
            <person name="Howe K."/>
            <person name="Fedrigo O."/>
            <person name="Jarvis E.D."/>
        </authorList>
    </citation>
    <scope>NUCLEOTIDE SEQUENCE [LARGE SCALE GENOMIC DNA]</scope>
</reference>
<dbReference type="GO" id="GO:0006226">
    <property type="term" value="P:dUMP biosynthetic process"/>
    <property type="evidence" value="ECO:0007669"/>
    <property type="project" value="UniProtKB-UniPathway"/>
</dbReference>
<keyword evidence="7" id="KW-1185">Reference proteome</keyword>
<dbReference type="CDD" id="cd07557">
    <property type="entry name" value="trimeric_dUTPase"/>
    <property type="match status" value="1"/>
</dbReference>
<dbReference type="Gene3D" id="2.70.40.10">
    <property type="match status" value="1"/>
</dbReference>
<dbReference type="Ensembl" id="ENSMUNT00000005991.2">
    <property type="protein sequence ID" value="ENSMUNP00000005149.2"/>
    <property type="gene ID" value="ENSMUNG00000004257.2"/>
</dbReference>
<dbReference type="InterPro" id="IPR051592">
    <property type="entry name" value="HERV-K_Pro_peptidase_A2"/>
</dbReference>
<evidence type="ECO:0000256" key="3">
    <source>
        <dbReference type="ARBA" id="ARBA00022801"/>
    </source>
</evidence>